<organism evidence="1 3">
    <name type="scientific">Moraxella caviae</name>
    <dbReference type="NCBI Taxonomy" id="34060"/>
    <lineage>
        <taxon>Bacteria</taxon>
        <taxon>Pseudomonadati</taxon>
        <taxon>Pseudomonadota</taxon>
        <taxon>Gammaproteobacteria</taxon>
        <taxon>Moraxellales</taxon>
        <taxon>Moraxellaceae</taxon>
        <taxon>Moraxella</taxon>
    </lineage>
</organism>
<evidence type="ECO:0000313" key="3">
    <source>
        <dbReference type="Proteomes" id="UP000190435"/>
    </source>
</evidence>
<dbReference type="AlphaFoldDB" id="A0A1T0ACQ8"/>
<dbReference type="EMBL" id="UGQE01000004">
    <property type="protein sequence ID" value="STZ14076.1"/>
    <property type="molecule type" value="Genomic_DNA"/>
</dbReference>
<protein>
    <submittedName>
        <fullName evidence="1">Uncharacterized protein</fullName>
    </submittedName>
</protein>
<keyword evidence="3" id="KW-1185">Reference proteome</keyword>
<reference evidence="1 3" key="1">
    <citation type="submission" date="2017-02" db="EMBL/GenBank/DDBJ databases">
        <title>Draft genome sequence of Moraxella caviae CCUG 355 type strain.</title>
        <authorList>
            <person name="Engstrom-Jakobsson H."/>
            <person name="Salva-Serra F."/>
            <person name="Thorell K."/>
            <person name="Gonzales-Siles L."/>
            <person name="Karlsson R."/>
            <person name="Boulund F."/>
            <person name="Engstrand L."/>
            <person name="Moore E."/>
        </authorList>
    </citation>
    <scope>NUCLEOTIDE SEQUENCE [LARGE SCALE GENOMIC DNA]</scope>
    <source>
        <strain evidence="1 3">CCUG 355</strain>
    </source>
</reference>
<name>A0A1T0ACQ8_9GAMM</name>
<reference evidence="2 4" key="2">
    <citation type="submission" date="2018-06" db="EMBL/GenBank/DDBJ databases">
        <authorList>
            <consortium name="Pathogen Informatics"/>
            <person name="Doyle S."/>
        </authorList>
    </citation>
    <scope>NUCLEOTIDE SEQUENCE [LARGE SCALE GENOMIC DNA]</scope>
    <source>
        <strain evidence="2 4">NCTC10293</strain>
    </source>
</reference>
<dbReference type="OrthoDB" id="5150390at2"/>
<proteinExistence type="predicted"/>
<dbReference type="RefSeq" id="WP_078275501.1">
    <property type="nucleotide sequence ID" value="NZ_CAACXO010000020.1"/>
</dbReference>
<evidence type="ECO:0000313" key="2">
    <source>
        <dbReference type="EMBL" id="STZ14076.1"/>
    </source>
</evidence>
<evidence type="ECO:0000313" key="1">
    <source>
        <dbReference type="EMBL" id="OOR93419.1"/>
    </source>
</evidence>
<dbReference type="Proteomes" id="UP000190435">
    <property type="component" value="Unassembled WGS sequence"/>
</dbReference>
<evidence type="ECO:0000313" key="4">
    <source>
        <dbReference type="Proteomes" id="UP000255279"/>
    </source>
</evidence>
<dbReference type="Proteomes" id="UP000255279">
    <property type="component" value="Unassembled WGS sequence"/>
</dbReference>
<dbReference type="STRING" id="34060.B0181_00290"/>
<dbReference type="EMBL" id="MUXU01000004">
    <property type="protein sequence ID" value="OOR93419.1"/>
    <property type="molecule type" value="Genomic_DNA"/>
</dbReference>
<sequence length="207" mass="22425">MKLITENQLSELVNRIKSVLDWQATANGVTNIMGAGRPDMPSTLSAEHQTAVANALIGTVFVSTDGGGIKAWQWVKRSNGWICTDVDSGWHNITSLVPADLFDTTQSSRYMHVRRINNVVYYRFRFLRGGTGRVLVDLPPEYQQDSPSAAAGVLIPNDAGDPAGKMQFGTTGGLEWKPRATTPAFGVFSSTAKNLTLPATWSGIALK</sequence>
<gene>
    <name evidence="1" type="ORF">B0181_00290</name>
    <name evidence="2" type="ORF">NCTC10293_01665</name>
</gene>
<accession>A0A1T0ACQ8</accession>